<protein>
    <submittedName>
        <fullName evidence="2">Uncharacterized protein</fullName>
    </submittedName>
</protein>
<keyword evidence="3" id="KW-1185">Reference proteome</keyword>
<evidence type="ECO:0000256" key="1">
    <source>
        <dbReference type="SAM" id="MobiDB-lite"/>
    </source>
</evidence>
<proteinExistence type="predicted"/>
<comment type="caution">
    <text evidence="2">The sequence shown here is derived from an EMBL/GenBank/DDBJ whole genome shotgun (WGS) entry which is preliminary data.</text>
</comment>
<dbReference type="Proteomes" id="UP001183420">
    <property type="component" value="Unassembled WGS sequence"/>
</dbReference>
<feature type="region of interest" description="Disordered" evidence="1">
    <location>
        <begin position="1"/>
        <end position="21"/>
    </location>
</feature>
<feature type="compositionally biased region" description="Polar residues" evidence="1">
    <location>
        <begin position="1"/>
        <end position="12"/>
    </location>
</feature>
<evidence type="ECO:0000313" key="2">
    <source>
        <dbReference type="EMBL" id="MDT0322642.1"/>
    </source>
</evidence>
<dbReference type="EMBL" id="JAVREM010000068">
    <property type="protein sequence ID" value="MDT0322642.1"/>
    <property type="molecule type" value="Genomic_DNA"/>
</dbReference>
<organism evidence="2 3">
    <name type="scientific">Streptomyces millisiae</name>
    <dbReference type="NCBI Taxonomy" id="3075542"/>
    <lineage>
        <taxon>Bacteria</taxon>
        <taxon>Bacillati</taxon>
        <taxon>Actinomycetota</taxon>
        <taxon>Actinomycetes</taxon>
        <taxon>Kitasatosporales</taxon>
        <taxon>Streptomycetaceae</taxon>
        <taxon>Streptomyces</taxon>
    </lineage>
</organism>
<accession>A0ABU2LYH0</accession>
<dbReference type="RefSeq" id="WP_311603369.1">
    <property type="nucleotide sequence ID" value="NZ_JAVREM010000068.1"/>
</dbReference>
<evidence type="ECO:0000313" key="3">
    <source>
        <dbReference type="Proteomes" id="UP001183420"/>
    </source>
</evidence>
<gene>
    <name evidence="2" type="ORF">RNC47_30450</name>
</gene>
<name>A0ABU2LYH0_9ACTN</name>
<sequence length="59" mass="6502">MDATLPMTTVTRPRSADDSALTRARAAARAARDTTRRRAAVALQRALDRRDNGAEFDED</sequence>
<reference evidence="3" key="1">
    <citation type="submission" date="2023-07" db="EMBL/GenBank/DDBJ databases">
        <title>30 novel species of actinomycetes from the DSMZ collection.</title>
        <authorList>
            <person name="Nouioui I."/>
        </authorList>
    </citation>
    <scope>NUCLEOTIDE SEQUENCE [LARGE SCALE GENOMIC DNA]</scope>
    <source>
        <strain evidence="3">DSM 44918</strain>
    </source>
</reference>